<name>A0ABT2JNM2_9ACTN</name>
<comment type="subcellular location">
    <subcellularLocation>
        <location evidence="1">Cell membrane</location>
        <topology evidence="1">Multi-pass membrane protein</topology>
    </subcellularLocation>
</comment>
<dbReference type="InterPro" id="IPR036259">
    <property type="entry name" value="MFS_trans_sf"/>
</dbReference>
<evidence type="ECO:0000256" key="2">
    <source>
        <dbReference type="ARBA" id="ARBA00006236"/>
    </source>
</evidence>
<feature type="transmembrane region" description="Helical" evidence="8">
    <location>
        <begin position="16"/>
        <end position="35"/>
    </location>
</feature>
<feature type="transmembrane region" description="Helical" evidence="8">
    <location>
        <begin position="55"/>
        <end position="74"/>
    </location>
</feature>
<keyword evidence="6 8" id="KW-1133">Transmembrane helix</keyword>
<feature type="transmembrane region" description="Helical" evidence="8">
    <location>
        <begin position="379"/>
        <end position="397"/>
    </location>
</feature>
<sequence>MPLATNGDPHRAANRLTHLLTAALALLSFVVPLATDMYLPAFPEMARELRTDASGVQLTLTTFLGGLALGQLVFGPLSDRYGRRGPILAGAAVCTLATAACALAPSLTWLAVLRFLQGFSGAAGVVIGRAVVADVARGAAAARLLGLLMTLGGIAPILAPLVGGQVVEAVGWRPVFWLLGAASLVMLIGAQAGIPESLPKERRQRGGALAMVKGVREVLRDRPYVGYTLSFTFSFGMLFCWIAGSPFLLQNVLGLSVGVSAFVFSGGALIATAASATGAKLVVRYGAAALLRCGLLTVFLSTLALCVSALAGALALVPVLLLLGVVCAGFGLVIANAAALAIERVPHAAGAGSAVLGALQSALGAVVAPLVGLGGEHTAIPLFLGMAASATLALAFLRLTRHPAARTGTPAAEPA</sequence>
<evidence type="ECO:0000259" key="9">
    <source>
        <dbReference type="PROSITE" id="PS50850"/>
    </source>
</evidence>
<evidence type="ECO:0000256" key="7">
    <source>
        <dbReference type="ARBA" id="ARBA00023136"/>
    </source>
</evidence>
<dbReference type="CDD" id="cd17320">
    <property type="entry name" value="MFS_MdfA_MDR_like"/>
    <property type="match status" value="1"/>
</dbReference>
<feature type="domain" description="Major facilitator superfamily (MFS) profile" evidence="9">
    <location>
        <begin position="20"/>
        <end position="405"/>
    </location>
</feature>
<evidence type="ECO:0000256" key="8">
    <source>
        <dbReference type="SAM" id="Phobius"/>
    </source>
</evidence>
<gene>
    <name evidence="10" type="ORF">LHJ74_06015</name>
</gene>
<dbReference type="Proteomes" id="UP001156389">
    <property type="component" value="Unassembled WGS sequence"/>
</dbReference>
<dbReference type="NCBIfam" id="TIGR00710">
    <property type="entry name" value="efflux_Bcr_CflA"/>
    <property type="match status" value="1"/>
</dbReference>
<accession>A0ABT2JNM2</accession>
<proteinExistence type="inferred from homology"/>
<evidence type="ECO:0000313" key="11">
    <source>
        <dbReference type="Proteomes" id="UP001156389"/>
    </source>
</evidence>
<evidence type="ECO:0000256" key="3">
    <source>
        <dbReference type="ARBA" id="ARBA00022448"/>
    </source>
</evidence>
<dbReference type="PANTHER" id="PTHR23502:SF132">
    <property type="entry name" value="POLYAMINE TRANSPORTER 2-RELATED"/>
    <property type="match status" value="1"/>
</dbReference>
<keyword evidence="11" id="KW-1185">Reference proteome</keyword>
<dbReference type="InterPro" id="IPR011701">
    <property type="entry name" value="MFS"/>
</dbReference>
<organism evidence="10 11">
    <name type="scientific">Streptomyces gossypii</name>
    <dbReference type="NCBI Taxonomy" id="2883101"/>
    <lineage>
        <taxon>Bacteria</taxon>
        <taxon>Bacillati</taxon>
        <taxon>Actinomycetota</taxon>
        <taxon>Actinomycetes</taxon>
        <taxon>Kitasatosporales</taxon>
        <taxon>Streptomycetaceae</taxon>
        <taxon>Streptomyces</taxon>
    </lineage>
</organism>
<evidence type="ECO:0000256" key="1">
    <source>
        <dbReference type="ARBA" id="ARBA00004651"/>
    </source>
</evidence>
<dbReference type="InterPro" id="IPR020846">
    <property type="entry name" value="MFS_dom"/>
</dbReference>
<keyword evidence="5 8" id="KW-0812">Transmembrane</keyword>
<feature type="transmembrane region" description="Helical" evidence="8">
    <location>
        <begin position="255"/>
        <end position="277"/>
    </location>
</feature>
<evidence type="ECO:0000256" key="6">
    <source>
        <dbReference type="ARBA" id="ARBA00022989"/>
    </source>
</evidence>
<feature type="transmembrane region" description="Helical" evidence="8">
    <location>
        <begin position="111"/>
        <end position="132"/>
    </location>
</feature>
<dbReference type="Gene3D" id="1.20.1720.10">
    <property type="entry name" value="Multidrug resistance protein D"/>
    <property type="match status" value="1"/>
</dbReference>
<feature type="transmembrane region" description="Helical" evidence="8">
    <location>
        <begin position="289"/>
        <end position="314"/>
    </location>
</feature>
<dbReference type="Pfam" id="PF07690">
    <property type="entry name" value="MFS_1"/>
    <property type="match status" value="1"/>
</dbReference>
<evidence type="ECO:0000256" key="4">
    <source>
        <dbReference type="ARBA" id="ARBA00022475"/>
    </source>
</evidence>
<feature type="transmembrane region" description="Helical" evidence="8">
    <location>
        <begin position="224"/>
        <end position="249"/>
    </location>
</feature>
<feature type="transmembrane region" description="Helical" evidence="8">
    <location>
        <begin position="354"/>
        <end position="373"/>
    </location>
</feature>
<reference evidence="10 11" key="1">
    <citation type="submission" date="2021-10" db="EMBL/GenBank/DDBJ databases">
        <title>Streptomyces gossypii sp. nov., isolated from soil collected from cotton field.</title>
        <authorList>
            <person name="Ge X."/>
            <person name="Chen X."/>
            <person name="Liu W."/>
        </authorList>
    </citation>
    <scope>NUCLEOTIDE SEQUENCE [LARGE SCALE GENOMIC DNA]</scope>
    <source>
        <strain evidence="10 11">N2-109</strain>
    </source>
</reference>
<dbReference type="RefSeq" id="WP_260216455.1">
    <property type="nucleotide sequence ID" value="NZ_JAJAGO010000002.1"/>
</dbReference>
<dbReference type="EMBL" id="JAJAGO010000002">
    <property type="protein sequence ID" value="MCT2589485.1"/>
    <property type="molecule type" value="Genomic_DNA"/>
</dbReference>
<comment type="similarity">
    <text evidence="2">Belongs to the major facilitator superfamily. Bcr/CmlA family.</text>
</comment>
<feature type="transmembrane region" description="Helical" evidence="8">
    <location>
        <begin position="175"/>
        <end position="194"/>
    </location>
</feature>
<comment type="caution">
    <text evidence="10">The sequence shown here is derived from an EMBL/GenBank/DDBJ whole genome shotgun (WGS) entry which is preliminary data.</text>
</comment>
<protein>
    <submittedName>
        <fullName evidence="10">Multidrug effflux MFS transporter</fullName>
    </submittedName>
</protein>
<feature type="transmembrane region" description="Helical" evidence="8">
    <location>
        <begin position="320"/>
        <end position="342"/>
    </location>
</feature>
<feature type="transmembrane region" description="Helical" evidence="8">
    <location>
        <begin position="144"/>
        <end position="163"/>
    </location>
</feature>
<dbReference type="PROSITE" id="PS50850">
    <property type="entry name" value="MFS"/>
    <property type="match status" value="1"/>
</dbReference>
<evidence type="ECO:0000313" key="10">
    <source>
        <dbReference type="EMBL" id="MCT2589485.1"/>
    </source>
</evidence>
<evidence type="ECO:0000256" key="5">
    <source>
        <dbReference type="ARBA" id="ARBA00022692"/>
    </source>
</evidence>
<keyword evidence="3" id="KW-0813">Transport</keyword>
<dbReference type="SUPFAM" id="SSF103473">
    <property type="entry name" value="MFS general substrate transporter"/>
    <property type="match status" value="1"/>
</dbReference>
<keyword evidence="4" id="KW-1003">Cell membrane</keyword>
<keyword evidence="7 8" id="KW-0472">Membrane</keyword>
<dbReference type="InterPro" id="IPR004812">
    <property type="entry name" value="Efflux_drug-R_Bcr/CmlA"/>
</dbReference>
<dbReference type="PANTHER" id="PTHR23502">
    <property type="entry name" value="MAJOR FACILITATOR SUPERFAMILY"/>
    <property type="match status" value="1"/>
</dbReference>
<feature type="transmembrane region" description="Helical" evidence="8">
    <location>
        <begin position="86"/>
        <end position="105"/>
    </location>
</feature>